<name>A0A8J4WS45_CLAMG</name>
<feature type="compositionally biased region" description="Basic residues" evidence="1">
    <location>
        <begin position="82"/>
        <end position="94"/>
    </location>
</feature>
<accession>A0A8J4WS45</accession>
<sequence length="94" mass="10862">MRFCELLLERPRRSSPAQAGRNRRGQQTDREKVPELLKDLLMFPADRTAGEQDRRQGLAEVDDLMAVQLCTNSHFSPSHSWLPRRPKRGLVHTV</sequence>
<protein>
    <submittedName>
        <fullName evidence="2">Fibroblast growth factor 20</fullName>
    </submittedName>
</protein>
<evidence type="ECO:0000313" key="2">
    <source>
        <dbReference type="EMBL" id="KAF5889756.1"/>
    </source>
</evidence>
<evidence type="ECO:0000256" key="1">
    <source>
        <dbReference type="SAM" id="MobiDB-lite"/>
    </source>
</evidence>
<proteinExistence type="predicted"/>
<organism evidence="2 3">
    <name type="scientific">Clarias magur</name>
    <name type="common">Asian catfish</name>
    <name type="synonym">Macropteronotus magur</name>
    <dbReference type="NCBI Taxonomy" id="1594786"/>
    <lineage>
        <taxon>Eukaryota</taxon>
        <taxon>Metazoa</taxon>
        <taxon>Chordata</taxon>
        <taxon>Craniata</taxon>
        <taxon>Vertebrata</taxon>
        <taxon>Euteleostomi</taxon>
        <taxon>Actinopterygii</taxon>
        <taxon>Neopterygii</taxon>
        <taxon>Teleostei</taxon>
        <taxon>Ostariophysi</taxon>
        <taxon>Siluriformes</taxon>
        <taxon>Clariidae</taxon>
        <taxon>Clarias</taxon>
    </lineage>
</organism>
<dbReference type="AlphaFoldDB" id="A0A8J4WS45"/>
<dbReference type="EMBL" id="QNUK01000770">
    <property type="protein sequence ID" value="KAF5889756.1"/>
    <property type="molecule type" value="Genomic_DNA"/>
</dbReference>
<keyword evidence="3" id="KW-1185">Reference proteome</keyword>
<evidence type="ECO:0000313" key="3">
    <source>
        <dbReference type="Proteomes" id="UP000727407"/>
    </source>
</evidence>
<feature type="region of interest" description="Disordered" evidence="1">
    <location>
        <begin position="75"/>
        <end position="94"/>
    </location>
</feature>
<gene>
    <name evidence="2" type="primary">fgf20</name>
    <name evidence="2" type="ORF">DAT39_020537</name>
</gene>
<dbReference type="Proteomes" id="UP000727407">
    <property type="component" value="Unassembled WGS sequence"/>
</dbReference>
<feature type="region of interest" description="Disordered" evidence="1">
    <location>
        <begin position="10"/>
        <end position="33"/>
    </location>
</feature>
<reference evidence="2" key="1">
    <citation type="submission" date="2020-07" db="EMBL/GenBank/DDBJ databases">
        <title>Clarias magur genome sequencing, assembly and annotation.</title>
        <authorList>
            <person name="Kushwaha B."/>
            <person name="Kumar R."/>
            <person name="Das P."/>
            <person name="Joshi C.G."/>
            <person name="Kumar D."/>
            <person name="Nagpure N.S."/>
            <person name="Pandey M."/>
            <person name="Agarwal S."/>
            <person name="Srivastava S."/>
            <person name="Singh M."/>
            <person name="Sahoo L."/>
            <person name="Jayasankar P."/>
            <person name="Meher P.K."/>
            <person name="Koringa P.G."/>
            <person name="Iquebal M.A."/>
            <person name="Das S.P."/>
            <person name="Bit A."/>
            <person name="Patnaik S."/>
            <person name="Patel N."/>
            <person name="Shah T.M."/>
            <person name="Hinsu A."/>
            <person name="Jena J.K."/>
        </authorList>
    </citation>
    <scope>NUCLEOTIDE SEQUENCE</scope>
    <source>
        <strain evidence="2">CIFAMagur01</strain>
        <tissue evidence="2">Testis</tissue>
    </source>
</reference>
<comment type="caution">
    <text evidence="2">The sequence shown here is derived from an EMBL/GenBank/DDBJ whole genome shotgun (WGS) entry which is preliminary data.</text>
</comment>